<proteinExistence type="predicted"/>
<accession>A0A0F9U499</accession>
<evidence type="ECO:0008006" key="2">
    <source>
        <dbReference type="Google" id="ProtNLM"/>
    </source>
</evidence>
<reference evidence="1" key="1">
    <citation type="journal article" date="2015" name="Nature">
        <title>Complex archaea that bridge the gap between prokaryotes and eukaryotes.</title>
        <authorList>
            <person name="Spang A."/>
            <person name="Saw J.H."/>
            <person name="Jorgensen S.L."/>
            <person name="Zaremba-Niedzwiedzka K."/>
            <person name="Martijn J."/>
            <person name="Lind A.E."/>
            <person name="van Eijk R."/>
            <person name="Schleper C."/>
            <person name="Guy L."/>
            <person name="Ettema T.J."/>
        </authorList>
    </citation>
    <scope>NUCLEOTIDE SEQUENCE</scope>
</reference>
<organism evidence="1">
    <name type="scientific">marine sediment metagenome</name>
    <dbReference type="NCBI Taxonomy" id="412755"/>
    <lineage>
        <taxon>unclassified sequences</taxon>
        <taxon>metagenomes</taxon>
        <taxon>ecological metagenomes</taxon>
    </lineage>
</organism>
<protein>
    <recommendedName>
        <fullName evidence="2">NERD domain-containing protein</fullName>
    </recommendedName>
</protein>
<dbReference type="EMBL" id="LAZR01001220">
    <property type="protein sequence ID" value="KKN48458.1"/>
    <property type="molecule type" value="Genomic_DNA"/>
</dbReference>
<dbReference type="SUPFAM" id="SSF52980">
    <property type="entry name" value="Restriction endonuclease-like"/>
    <property type="match status" value="1"/>
</dbReference>
<name>A0A0F9U499_9ZZZZ</name>
<sequence>MEYDVKFIDHQRRYSFHEIDLIFRFNDILFVIECKGRSFHLSSTEKFIKWAKNFESVYDLLKKKVENLAFCLENNHFSHRLFDNVKGFIPIVIQTEGVFQEPQGFTTEDFQNYLDYLKGLQDTNRQDTKK</sequence>
<comment type="caution">
    <text evidence="1">The sequence shown here is derived from an EMBL/GenBank/DDBJ whole genome shotgun (WGS) entry which is preliminary data.</text>
</comment>
<dbReference type="AlphaFoldDB" id="A0A0F9U499"/>
<dbReference type="InterPro" id="IPR011335">
    <property type="entry name" value="Restrct_endonuc-II-like"/>
</dbReference>
<gene>
    <name evidence="1" type="ORF">LCGC14_0652750</name>
</gene>
<evidence type="ECO:0000313" key="1">
    <source>
        <dbReference type="EMBL" id="KKN48458.1"/>
    </source>
</evidence>